<dbReference type="EMBL" id="CADCXV010001186">
    <property type="protein sequence ID" value="CAB0042367.1"/>
    <property type="molecule type" value="Genomic_DNA"/>
</dbReference>
<protein>
    <submittedName>
        <fullName evidence="2">Uncharacterized protein</fullName>
    </submittedName>
</protein>
<accession>A0A6H5J225</accession>
<evidence type="ECO:0000313" key="2">
    <source>
        <dbReference type="EMBL" id="CAB0042367.1"/>
    </source>
</evidence>
<gene>
    <name evidence="2" type="ORF">TBRA_LOCUS13988</name>
</gene>
<evidence type="ECO:0000256" key="1">
    <source>
        <dbReference type="SAM" id="SignalP"/>
    </source>
</evidence>
<keyword evidence="1" id="KW-0732">Signal</keyword>
<organism evidence="2 3">
    <name type="scientific">Trichogramma brassicae</name>
    <dbReference type="NCBI Taxonomy" id="86971"/>
    <lineage>
        <taxon>Eukaryota</taxon>
        <taxon>Metazoa</taxon>
        <taxon>Ecdysozoa</taxon>
        <taxon>Arthropoda</taxon>
        <taxon>Hexapoda</taxon>
        <taxon>Insecta</taxon>
        <taxon>Pterygota</taxon>
        <taxon>Neoptera</taxon>
        <taxon>Endopterygota</taxon>
        <taxon>Hymenoptera</taxon>
        <taxon>Apocrita</taxon>
        <taxon>Proctotrupomorpha</taxon>
        <taxon>Chalcidoidea</taxon>
        <taxon>Trichogrammatidae</taxon>
        <taxon>Trichogramma</taxon>
    </lineage>
</organism>
<evidence type="ECO:0000313" key="3">
    <source>
        <dbReference type="Proteomes" id="UP000479190"/>
    </source>
</evidence>
<reference evidence="2 3" key="1">
    <citation type="submission" date="2020-02" db="EMBL/GenBank/DDBJ databases">
        <authorList>
            <person name="Ferguson B K."/>
        </authorList>
    </citation>
    <scope>NUCLEOTIDE SEQUENCE [LARGE SCALE GENOMIC DNA]</scope>
</reference>
<feature type="chain" id="PRO_5026024836" evidence="1">
    <location>
        <begin position="17"/>
        <end position="185"/>
    </location>
</feature>
<feature type="signal peptide" evidence="1">
    <location>
        <begin position="1"/>
        <end position="16"/>
    </location>
</feature>
<name>A0A6H5J225_9HYME</name>
<dbReference type="AlphaFoldDB" id="A0A6H5J225"/>
<dbReference type="Proteomes" id="UP000479190">
    <property type="component" value="Unassembled WGS sequence"/>
</dbReference>
<proteinExistence type="predicted"/>
<sequence length="185" mass="21232">MLLFLFGSALAVSADADDNNFEYAHSLAQDFKSRDEPAICPKLCKIRPVCYTSNTSITTAQFHGYAHIQLQRLVFRLRRTLVRPAKVATLQYYICICSFTLSRHDRANVFRDYFYNLPVQKTHTLGANVTECLRDAGATPGVNSTQTCSWNPMVPLDYCFSYDRLFLDDTYLEIPLSHRTHTFIR</sequence>
<keyword evidence="3" id="KW-1185">Reference proteome</keyword>